<dbReference type="AlphaFoldDB" id="A0A8S9MM96"/>
<name>A0A8S9MM96_BRACR</name>
<organism evidence="1 2">
    <name type="scientific">Brassica cretica</name>
    <name type="common">Mustard</name>
    <dbReference type="NCBI Taxonomy" id="69181"/>
    <lineage>
        <taxon>Eukaryota</taxon>
        <taxon>Viridiplantae</taxon>
        <taxon>Streptophyta</taxon>
        <taxon>Embryophyta</taxon>
        <taxon>Tracheophyta</taxon>
        <taxon>Spermatophyta</taxon>
        <taxon>Magnoliopsida</taxon>
        <taxon>eudicotyledons</taxon>
        <taxon>Gunneridae</taxon>
        <taxon>Pentapetalae</taxon>
        <taxon>rosids</taxon>
        <taxon>malvids</taxon>
        <taxon>Brassicales</taxon>
        <taxon>Brassicaceae</taxon>
        <taxon>Brassiceae</taxon>
        <taxon>Brassica</taxon>
    </lineage>
</organism>
<dbReference type="EMBL" id="QGKW02000007">
    <property type="protein sequence ID" value="KAF2619617.1"/>
    <property type="molecule type" value="Genomic_DNA"/>
</dbReference>
<gene>
    <name evidence="1" type="ORF">F2Q68_00038157</name>
</gene>
<sequence length="76" mass="8905">MHGLMSYRRFGRARSLRSDRTLVRARSLRSDRAPARARSLRSDRAEWAFGRYVATELWLELDCYVATERSTRLVTA</sequence>
<protein>
    <submittedName>
        <fullName evidence="1">Uncharacterized protein</fullName>
    </submittedName>
</protein>
<proteinExistence type="predicted"/>
<reference evidence="1" key="1">
    <citation type="submission" date="2019-12" db="EMBL/GenBank/DDBJ databases">
        <title>Genome sequencing and annotation of Brassica cretica.</title>
        <authorList>
            <person name="Studholme D.J."/>
            <person name="Sarris P.F."/>
        </authorList>
    </citation>
    <scope>NUCLEOTIDE SEQUENCE</scope>
    <source>
        <strain evidence="1">PFS-001/15</strain>
        <tissue evidence="1">Leaf</tissue>
    </source>
</reference>
<evidence type="ECO:0000313" key="2">
    <source>
        <dbReference type="Proteomes" id="UP000712281"/>
    </source>
</evidence>
<accession>A0A8S9MM96</accession>
<comment type="caution">
    <text evidence="1">The sequence shown here is derived from an EMBL/GenBank/DDBJ whole genome shotgun (WGS) entry which is preliminary data.</text>
</comment>
<evidence type="ECO:0000313" key="1">
    <source>
        <dbReference type="EMBL" id="KAF2619617.1"/>
    </source>
</evidence>
<dbReference type="Proteomes" id="UP000712281">
    <property type="component" value="Unassembled WGS sequence"/>
</dbReference>